<evidence type="ECO:0000313" key="1">
    <source>
        <dbReference type="EMBL" id="CCG52091.1"/>
    </source>
</evidence>
<organism evidence="1 2">
    <name type="scientific">Flavobacterium indicum (strain DSM 17447 / CIP 109464 / GPTSA100-9)</name>
    <dbReference type="NCBI Taxonomy" id="1094466"/>
    <lineage>
        <taxon>Bacteria</taxon>
        <taxon>Pseudomonadati</taxon>
        <taxon>Bacteroidota</taxon>
        <taxon>Flavobacteriia</taxon>
        <taxon>Flavobacteriales</taxon>
        <taxon>Flavobacteriaceae</taxon>
        <taxon>Flavobacterium</taxon>
    </lineage>
</organism>
<dbReference type="AlphaFoldDB" id="H8XNH4"/>
<reference evidence="1 2" key="1">
    <citation type="journal article" date="2012" name="J. Bacteriol.">
        <title>Complete Genome Sequence of Flavobacterium indicum GPSTA100-9T, Isolated from Warm Spring Water.</title>
        <authorList>
            <person name="Barbier P."/>
            <person name="Houel A."/>
            <person name="Loux V."/>
            <person name="Poulain J."/>
            <person name="Bernardet J.F."/>
            <person name="Touchon M."/>
            <person name="Duchaud E."/>
        </authorList>
    </citation>
    <scope>NUCLEOTIDE SEQUENCE [LARGE SCALE GENOMIC DNA]</scope>
    <source>
        <strain evidence="2">DSM 17447 / CIP 109464 / GPTSA100-9</strain>
    </source>
</reference>
<sequence length="204" mass="24043">MKIILSILFVLSTLQYNNKNLGKYEYKTNHYWECINLKGNNIFEFQSGHYMSGVEKVSGRFIINGDSLILNSLPQREKIIVNEKYIRKNRDNYSFNIKDRSDFFVQNNLNLNLSFDDGTIESIQIPFGKFNVKTKKRIKSFYVGNIGLKFPIYYLKSDVTNTFDVKLDFKRIFDNEIWLFDEGKIKPIGIDGEYQKYFLVKASE</sequence>
<dbReference type="eggNOG" id="ENOG5032HGM">
    <property type="taxonomic scope" value="Bacteria"/>
</dbReference>
<proteinExistence type="predicted"/>
<name>H8XNH4_FLAIG</name>
<accession>H8XNH4</accession>
<dbReference type="EMBL" id="HE774682">
    <property type="protein sequence ID" value="CCG52091.1"/>
    <property type="molecule type" value="Genomic_DNA"/>
</dbReference>
<dbReference type="RefSeq" id="WP_014387235.1">
    <property type="nucleotide sequence ID" value="NC_017025.1"/>
</dbReference>
<keyword evidence="2" id="KW-1185">Reference proteome</keyword>
<dbReference type="HOGENOM" id="CLU_1358754_0_0_10"/>
<evidence type="ECO:0000313" key="2">
    <source>
        <dbReference type="Proteomes" id="UP000007599"/>
    </source>
</evidence>
<gene>
    <name evidence="1" type="ordered locus">KQS_00390</name>
</gene>
<dbReference type="OrthoDB" id="1344483at2"/>
<reference evidence="2" key="2">
    <citation type="submission" date="2012-03" db="EMBL/GenBank/DDBJ databases">
        <title>Complete genome sequence of Flavobacterium indicum GPTSA100-9T, isolated from warm spring water.</title>
        <authorList>
            <person name="Barbier P."/>
            <person name="Houel A."/>
            <person name="Loux V."/>
            <person name="Poulain J."/>
            <person name="Bernardet J.-F."/>
            <person name="Touchon M."/>
            <person name="Duchaud E."/>
        </authorList>
    </citation>
    <scope>NUCLEOTIDE SEQUENCE [LARGE SCALE GENOMIC DNA]</scope>
    <source>
        <strain evidence="2">DSM 17447 / CIP 109464 / GPTSA100-9</strain>
    </source>
</reference>
<dbReference type="Proteomes" id="UP000007599">
    <property type="component" value="Chromosome I"/>
</dbReference>
<dbReference type="KEGG" id="fin:KQS_00390"/>
<protein>
    <submittedName>
        <fullName evidence="1">Uncharacterized protein</fullName>
    </submittedName>
</protein>
<dbReference type="STRING" id="1094466.KQS_00390"/>
<dbReference type="PATRIC" id="fig|1094466.5.peg.78"/>